<dbReference type="Pfam" id="PF12146">
    <property type="entry name" value="Hydrolase_4"/>
    <property type="match status" value="1"/>
</dbReference>
<evidence type="ECO:0000259" key="2">
    <source>
        <dbReference type="Pfam" id="PF12146"/>
    </source>
</evidence>
<evidence type="ECO:0000313" key="3">
    <source>
        <dbReference type="EMBL" id="RDY24310.1"/>
    </source>
</evidence>
<gene>
    <name evidence="3" type="ORF">CHF27_004295</name>
</gene>
<dbReference type="InterPro" id="IPR029058">
    <property type="entry name" value="AB_hydrolase_fold"/>
</dbReference>
<dbReference type="PANTHER" id="PTHR43265">
    <property type="entry name" value="ESTERASE ESTD"/>
    <property type="match status" value="1"/>
</dbReference>
<comment type="caution">
    <text evidence="3">The sequence shown here is derived from an EMBL/GenBank/DDBJ whole genome shotgun (WGS) entry which is preliminary data.</text>
</comment>
<organism evidence="3 4">
    <name type="scientific">Romboutsia maritimum</name>
    <dbReference type="NCBI Taxonomy" id="2020948"/>
    <lineage>
        <taxon>Bacteria</taxon>
        <taxon>Bacillati</taxon>
        <taxon>Bacillota</taxon>
        <taxon>Clostridia</taxon>
        <taxon>Peptostreptococcales</taxon>
        <taxon>Peptostreptococcaceae</taxon>
        <taxon>Romboutsia</taxon>
    </lineage>
</organism>
<protein>
    <recommendedName>
        <fullName evidence="2">Serine aminopeptidase S33 domain-containing protein</fullName>
    </recommendedName>
</protein>
<sequence>MRKFIIFLLSGVLMSVSLGCSSTVANVNEQERKEEVSNFDKKIIIKTDGYEMPAILTMPGNDKDYPVVVLVHGSGPNDMDCTIGSLKPFKDIAQGLKEKGIATLRYDKRTFAQKEKVMKEVDKLTLKEETVDDAISAINLLKNTENIDKNRIYVIGHSQGAMAIPMINNLDKNSAGFVMMAPPARKMEDILLEQTKYILDNTDKIDEKEKNNQIKEVKEQVNKIKEFYKTGKSDSNEILGLPINYWKALNDYDQIKEGKNINKPTLILQGERDYQVTTEDYNILKEALKNKKNITMKSYKNLNHVFMKGEGKATPQEYSKEGNVSKEVIDDIASWIQEN</sequence>
<dbReference type="GO" id="GO:0052689">
    <property type="term" value="F:carboxylic ester hydrolase activity"/>
    <property type="evidence" value="ECO:0007669"/>
    <property type="project" value="TreeGrafter"/>
</dbReference>
<reference evidence="3 4" key="1">
    <citation type="journal article" date="2017" name="Genome Announc.">
        <title>Draft Genome Sequence of Romboutsia maritimum sp. nov. Strain CCRI-22766(T), Isolated from Coastal Estuarine Mud.</title>
        <authorList>
            <person name="Maheux A.F."/>
            <person name="Boudreau D.K."/>
            <person name="Berube E."/>
            <person name="Boissinot M."/>
            <person name="Raymond F."/>
            <person name="Brodeur S."/>
            <person name="Corbeil J."/>
            <person name="Brightwell G."/>
            <person name="Broda D."/>
            <person name="Omar R.F."/>
            <person name="Bergeron M.G."/>
        </authorList>
    </citation>
    <scope>NUCLEOTIDE SEQUENCE [LARGE SCALE GENOMIC DNA]</scope>
    <source>
        <strain evidence="3 4">CCRI-22766</strain>
    </source>
</reference>
<keyword evidence="1" id="KW-0732">Signal</keyword>
<accession>A0A371IUZ3</accession>
<dbReference type="Gene3D" id="3.40.50.1820">
    <property type="entry name" value="alpha/beta hydrolase"/>
    <property type="match status" value="1"/>
</dbReference>
<keyword evidence="4" id="KW-1185">Reference proteome</keyword>
<dbReference type="PANTHER" id="PTHR43265:SF1">
    <property type="entry name" value="ESTERASE ESTD"/>
    <property type="match status" value="1"/>
</dbReference>
<dbReference type="InterPro" id="IPR022742">
    <property type="entry name" value="Hydrolase_4"/>
</dbReference>
<feature type="domain" description="Serine aminopeptidase S33" evidence="2">
    <location>
        <begin position="85"/>
        <end position="307"/>
    </location>
</feature>
<proteinExistence type="predicted"/>
<dbReference type="RefSeq" id="WP_095406088.1">
    <property type="nucleotide sequence ID" value="NZ_NOJZ02000004.1"/>
</dbReference>
<feature type="signal peptide" evidence="1">
    <location>
        <begin position="1"/>
        <end position="25"/>
    </location>
</feature>
<dbReference type="Proteomes" id="UP000243494">
    <property type="component" value="Unassembled WGS sequence"/>
</dbReference>
<evidence type="ECO:0000313" key="4">
    <source>
        <dbReference type="Proteomes" id="UP000243494"/>
    </source>
</evidence>
<feature type="chain" id="PRO_5017018005" description="Serine aminopeptidase S33 domain-containing protein" evidence="1">
    <location>
        <begin position="26"/>
        <end position="339"/>
    </location>
</feature>
<dbReference type="InterPro" id="IPR053145">
    <property type="entry name" value="AB_hydrolase_Est10"/>
</dbReference>
<dbReference type="AlphaFoldDB" id="A0A371IUZ3"/>
<name>A0A371IUZ3_9FIRM</name>
<evidence type="ECO:0000256" key="1">
    <source>
        <dbReference type="SAM" id="SignalP"/>
    </source>
</evidence>
<dbReference type="OrthoDB" id="9809549at2"/>
<dbReference type="PROSITE" id="PS51257">
    <property type="entry name" value="PROKAR_LIPOPROTEIN"/>
    <property type="match status" value="1"/>
</dbReference>
<dbReference type="SUPFAM" id="SSF53474">
    <property type="entry name" value="alpha/beta-Hydrolases"/>
    <property type="match status" value="1"/>
</dbReference>
<dbReference type="EMBL" id="NOJZ02000004">
    <property type="protein sequence ID" value="RDY24310.1"/>
    <property type="molecule type" value="Genomic_DNA"/>
</dbReference>